<sequence length="426" mass="48647">MSHSPKTNGSSLHLYEPIEGVEKLESYCVGGYHPITIGDHIHTRYQVVQKLGHGTYSTIWLARDQKHGKYVSIKVCTADSNPLEFSVLSELSNSQQSSSTGLGKTMIPQVLDSFEIRGPNGTHPCYVSIPARMSLSDAKDASYNRLFQLEVARALAAQLALAVEYVHSQGFVHGDLHCGNVLLQLPSDLSQLSVEELYNKYGEPELVAIRRFDGRSLPPNIPPEAVLSTWLGEASDKLKLPEAKILLSDFGEAFSVSKQQNFESHTPLVNRPPEARFEPHKPLSFPSDIWSLACALWSIIGQNSLFDSMFATEDSITCEQVDALGLLPREWWYKWEERHTRFTEGGRPINRDPYRSWEDRFEQDMQEPRQRKGMPRIEPAERDAIFKMLKSMLKFRPEHRFTAKQIVECEWMVKWALPEYEKIRKR</sequence>
<dbReference type="GO" id="GO:0004674">
    <property type="term" value="F:protein serine/threonine kinase activity"/>
    <property type="evidence" value="ECO:0007669"/>
    <property type="project" value="UniProtKB-KW"/>
</dbReference>
<evidence type="ECO:0000313" key="11">
    <source>
        <dbReference type="Proteomes" id="UP001147747"/>
    </source>
</evidence>
<dbReference type="Pfam" id="PF00069">
    <property type="entry name" value="Pkinase"/>
    <property type="match status" value="2"/>
</dbReference>
<name>A0A9W9VM58_9EURO</name>
<dbReference type="EC" id="2.7.11.1" evidence="1"/>
<keyword evidence="6" id="KW-0067">ATP-binding</keyword>
<accession>A0A9W9VM58</accession>
<evidence type="ECO:0000256" key="7">
    <source>
        <dbReference type="ARBA" id="ARBA00047899"/>
    </source>
</evidence>
<gene>
    <name evidence="10" type="ORF">N7509_008205</name>
</gene>
<dbReference type="GO" id="GO:0000245">
    <property type="term" value="P:spliceosomal complex assembly"/>
    <property type="evidence" value="ECO:0007669"/>
    <property type="project" value="TreeGrafter"/>
</dbReference>
<dbReference type="OrthoDB" id="5979581at2759"/>
<evidence type="ECO:0000256" key="4">
    <source>
        <dbReference type="ARBA" id="ARBA00022741"/>
    </source>
</evidence>
<evidence type="ECO:0000256" key="2">
    <source>
        <dbReference type="ARBA" id="ARBA00022527"/>
    </source>
</evidence>
<feature type="domain" description="Protein kinase" evidence="9">
    <location>
        <begin position="45"/>
        <end position="412"/>
    </location>
</feature>
<reference evidence="10" key="2">
    <citation type="journal article" date="2023" name="IMA Fungus">
        <title>Comparative genomic study of the Penicillium genus elucidates a diverse pangenome and 15 lateral gene transfer events.</title>
        <authorList>
            <person name="Petersen C."/>
            <person name="Sorensen T."/>
            <person name="Nielsen M.R."/>
            <person name="Sondergaard T.E."/>
            <person name="Sorensen J.L."/>
            <person name="Fitzpatrick D.A."/>
            <person name="Frisvad J.C."/>
            <person name="Nielsen K.L."/>
        </authorList>
    </citation>
    <scope>NUCLEOTIDE SEQUENCE</scope>
    <source>
        <strain evidence="10">IBT 29677</strain>
    </source>
</reference>
<dbReference type="SMART" id="SM00220">
    <property type="entry name" value="S_TKc"/>
    <property type="match status" value="1"/>
</dbReference>
<dbReference type="RefSeq" id="XP_056483462.1">
    <property type="nucleotide sequence ID" value="XM_056632842.1"/>
</dbReference>
<keyword evidence="3" id="KW-0808">Transferase</keyword>
<dbReference type="AlphaFoldDB" id="A0A9W9VM58"/>
<dbReference type="InterPro" id="IPR011009">
    <property type="entry name" value="Kinase-like_dom_sf"/>
</dbReference>
<dbReference type="Gene3D" id="3.30.200.20">
    <property type="entry name" value="Phosphorylase Kinase, domain 1"/>
    <property type="match status" value="1"/>
</dbReference>
<protein>
    <recommendedName>
        <fullName evidence="1">non-specific serine/threonine protein kinase</fullName>
        <ecNumber evidence="1">2.7.11.1</ecNumber>
    </recommendedName>
</protein>
<dbReference type="Proteomes" id="UP001147747">
    <property type="component" value="Unassembled WGS sequence"/>
</dbReference>
<keyword evidence="5" id="KW-0418">Kinase</keyword>
<dbReference type="GO" id="GO:0050684">
    <property type="term" value="P:regulation of mRNA processing"/>
    <property type="evidence" value="ECO:0007669"/>
    <property type="project" value="TreeGrafter"/>
</dbReference>
<evidence type="ECO:0000256" key="3">
    <source>
        <dbReference type="ARBA" id="ARBA00022679"/>
    </source>
</evidence>
<dbReference type="SUPFAM" id="SSF56112">
    <property type="entry name" value="Protein kinase-like (PK-like)"/>
    <property type="match status" value="1"/>
</dbReference>
<evidence type="ECO:0000259" key="9">
    <source>
        <dbReference type="PROSITE" id="PS50011"/>
    </source>
</evidence>
<keyword evidence="4" id="KW-0547">Nucleotide-binding</keyword>
<dbReference type="InterPro" id="IPR000719">
    <property type="entry name" value="Prot_kinase_dom"/>
</dbReference>
<comment type="catalytic activity">
    <reaction evidence="7">
        <text>L-threonyl-[protein] + ATP = O-phospho-L-threonyl-[protein] + ADP + H(+)</text>
        <dbReference type="Rhea" id="RHEA:46608"/>
        <dbReference type="Rhea" id="RHEA-COMP:11060"/>
        <dbReference type="Rhea" id="RHEA-COMP:11605"/>
        <dbReference type="ChEBI" id="CHEBI:15378"/>
        <dbReference type="ChEBI" id="CHEBI:30013"/>
        <dbReference type="ChEBI" id="CHEBI:30616"/>
        <dbReference type="ChEBI" id="CHEBI:61977"/>
        <dbReference type="ChEBI" id="CHEBI:456216"/>
        <dbReference type="EC" id="2.7.11.1"/>
    </reaction>
</comment>
<dbReference type="PROSITE" id="PS50011">
    <property type="entry name" value="PROTEIN_KINASE_DOM"/>
    <property type="match status" value="1"/>
</dbReference>
<dbReference type="PANTHER" id="PTHR47634:SF9">
    <property type="entry name" value="PROTEIN KINASE DOMAIN-CONTAINING PROTEIN-RELATED"/>
    <property type="match status" value="1"/>
</dbReference>
<dbReference type="GO" id="GO:0005524">
    <property type="term" value="F:ATP binding"/>
    <property type="evidence" value="ECO:0007669"/>
    <property type="project" value="UniProtKB-KW"/>
</dbReference>
<dbReference type="PANTHER" id="PTHR47634">
    <property type="entry name" value="PROTEIN KINASE DOMAIN-CONTAINING PROTEIN-RELATED"/>
    <property type="match status" value="1"/>
</dbReference>
<proteinExistence type="predicted"/>
<keyword evidence="11" id="KW-1185">Reference proteome</keyword>
<comment type="caution">
    <text evidence="10">The sequence shown here is derived from an EMBL/GenBank/DDBJ whole genome shotgun (WGS) entry which is preliminary data.</text>
</comment>
<dbReference type="EMBL" id="JAPZBU010000009">
    <property type="protein sequence ID" value="KAJ5385664.1"/>
    <property type="molecule type" value="Genomic_DNA"/>
</dbReference>
<evidence type="ECO:0000256" key="8">
    <source>
        <dbReference type="ARBA" id="ARBA00048679"/>
    </source>
</evidence>
<evidence type="ECO:0000256" key="6">
    <source>
        <dbReference type="ARBA" id="ARBA00022840"/>
    </source>
</evidence>
<organism evidence="10 11">
    <name type="scientific">Penicillium cosmopolitanum</name>
    <dbReference type="NCBI Taxonomy" id="1131564"/>
    <lineage>
        <taxon>Eukaryota</taxon>
        <taxon>Fungi</taxon>
        <taxon>Dikarya</taxon>
        <taxon>Ascomycota</taxon>
        <taxon>Pezizomycotina</taxon>
        <taxon>Eurotiomycetes</taxon>
        <taxon>Eurotiomycetidae</taxon>
        <taxon>Eurotiales</taxon>
        <taxon>Aspergillaceae</taxon>
        <taxon>Penicillium</taxon>
    </lineage>
</organism>
<reference evidence="10" key="1">
    <citation type="submission" date="2022-12" db="EMBL/GenBank/DDBJ databases">
        <authorList>
            <person name="Petersen C."/>
        </authorList>
    </citation>
    <scope>NUCLEOTIDE SEQUENCE</scope>
    <source>
        <strain evidence="10">IBT 29677</strain>
    </source>
</reference>
<dbReference type="GeneID" id="81371822"/>
<comment type="catalytic activity">
    <reaction evidence="8">
        <text>L-seryl-[protein] + ATP = O-phospho-L-seryl-[protein] + ADP + H(+)</text>
        <dbReference type="Rhea" id="RHEA:17989"/>
        <dbReference type="Rhea" id="RHEA-COMP:9863"/>
        <dbReference type="Rhea" id="RHEA-COMP:11604"/>
        <dbReference type="ChEBI" id="CHEBI:15378"/>
        <dbReference type="ChEBI" id="CHEBI:29999"/>
        <dbReference type="ChEBI" id="CHEBI:30616"/>
        <dbReference type="ChEBI" id="CHEBI:83421"/>
        <dbReference type="ChEBI" id="CHEBI:456216"/>
        <dbReference type="EC" id="2.7.11.1"/>
    </reaction>
</comment>
<dbReference type="Gene3D" id="1.10.510.10">
    <property type="entry name" value="Transferase(Phosphotransferase) domain 1"/>
    <property type="match status" value="1"/>
</dbReference>
<evidence type="ECO:0000256" key="5">
    <source>
        <dbReference type="ARBA" id="ARBA00022777"/>
    </source>
</evidence>
<evidence type="ECO:0000256" key="1">
    <source>
        <dbReference type="ARBA" id="ARBA00012513"/>
    </source>
</evidence>
<evidence type="ECO:0000313" key="10">
    <source>
        <dbReference type="EMBL" id="KAJ5385664.1"/>
    </source>
</evidence>
<dbReference type="InterPro" id="IPR051334">
    <property type="entry name" value="SRPK"/>
</dbReference>
<keyword evidence="2" id="KW-0723">Serine/threonine-protein kinase</keyword>